<evidence type="ECO:0000313" key="8">
    <source>
        <dbReference type="Proteomes" id="UP000823865"/>
    </source>
</evidence>
<dbReference type="Proteomes" id="UP000823865">
    <property type="component" value="Unassembled WGS sequence"/>
</dbReference>
<dbReference type="EMBL" id="JAHLFU010000190">
    <property type="protein sequence ID" value="MBU3853936.1"/>
    <property type="molecule type" value="Genomic_DNA"/>
</dbReference>
<sequence length="272" mass="31234">MQTLDIGWGEMAVGLLLMLIPFCYLWYIKSRLFKPTLWATVRMCVQLFLMGVYFRYLFVWNNPWINTLWVIVMIAVAACTFIQRTGLRRQVLLLPMFVALTVSAFLIGFYFLVFVLKMENPFDARYFIPIMGLLLGNMLTVNVVALSTYYRSLQREQQFYYYLLGNGATHFEATRSFLCEAIEKSFSPCIANMTVLGIVSMPGTMIGQILGGSDPDVAIKYQIMIVVITLASSLLSVVVTVKLAALRSFDKYQVLQSHFTYKKDKFNEMDMF</sequence>
<feature type="transmembrane region" description="Helical" evidence="6">
    <location>
        <begin position="6"/>
        <end position="27"/>
    </location>
</feature>
<name>A0A9E2L7F6_9BACT</name>
<feature type="transmembrane region" description="Helical" evidence="6">
    <location>
        <begin position="190"/>
        <end position="211"/>
    </location>
</feature>
<keyword evidence="4 6" id="KW-1133">Transmembrane helix</keyword>
<dbReference type="PANTHER" id="PTHR30028:SF0">
    <property type="entry name" value="PROTEIN ALUMINUM SENSITIVE 3"/>
    <property type="match status" value="1"/>
</dbReference>
<feature type="transmembrane region" description="Helical" evidence="6">
    <location>
        <begin position="39"/>
        <end position="58"/>
    </location>
</feature>
<gene>
    <name evidence="7" type="ORF">H9789_09025</name>
</gene>
<feature type="transmembrane region" description="Helical" evidence="6">
    <location>
        <begin position="126"/>
        <end position="150"/>
    </location>
</feature>
<feature type="transmembrane region" description="Helical" evidence="6">
    <location>
        <begin position="64"/>
        <end position="82"/>
    </location>
</feature>
<evidence type="ECO:0000313" key="7">
    <source>
        <dbReference type="EMBL" id="MBU3853936.1"/>
    </source>
</evidence>
<evidence type="ECO:0000256" key="5">
    <source>
        <dbReference type="ARBA" id="ARBA00023136"/>
    </source>
</evidence>
<proteinExistence type="inferred from homology"/>
<comment type="similarity">
    <text evidence="2">Belongs to the UPF0014 family.</text>
</comment>
<protein>
    <submittedName>
        <fullName evidence="7">ABC transporter permease</fullName>
    </submittedName>
</protein>
<dbReference type="InterPro" id="IPR005226">
    <property type="entry name" value="UPF0014_fam"/>
</dbReference>
<keyword evidence="5 6" id="KW-0472">Membrane</keyword>
<evidence type="ECO:0000256" key="2">
    <source>
        <dbReference type="ARBA" id="ARBA00005268"/>
    </source>
</evidence>
<accession>A0A9E2L7F6</accession>
<comment type="subcellular location">
    <subcellularLocation>
        <location evidence="1">Membrane</location>
        <topology evidence="1">Multi-pass membrane protein</topology>
    </subcellularLocation>
</comment>
<dbReference type="PANTHER" id="PTHR30028">
    <property type="entry name" value="UPF0014 INNER MEMBRANE PROTEIN YBBM-RELATED"/>
    <property type="match status" value="1"/>
</dbReference>
<organism evidence="7 8">
    <name type="scientific">Candidatus Paraprevotella stercoravium</name>
    <dbReference type="NCBI Taxonomy" id="2838725"/>
    <lineage>
        <taxon>Bacteria</taxon>
        <taxon>Pseudomonadati</taxon>
        <taxon>Bacteroidota</taxon>
        <taxon>Bacteroidia</taxon>
        <taxon>Bacteroidales</taxon>
        <taxon>Prevotellaceae</taxon>
        <taxon>Paraprevotella</taxon>
    </lineage>
</organism>
<feature type="transmembrane region" description="Helical" evidence="6">
    <location>
        <begin position="223"/>
        <end position="245"/>
    </location>
</feature>
<evidence type="ECO:0000256" key="3">
    <source>
        <dbReference type="ARBA" id="ARBA00022692"/>
    </source>
</evidence>
<dbReference type="AlphaFoldDB" id="A0A9E2L7F6"/>
<dbReference type="GO" id="GO:0005886">
    <property type="term" value="C:plasma membrane"/>
    <property type="evidence" value="ECO:0007669"/>
    <property type="project" value="TreeGrafter"/>
</dbReference>
<reference evidence="7" key="1">
    <citation type="journal article" date="2021" name="PeerJ">
        <title>Extensive microbial diversity within the chicken gut microbiome revealed by metagenomics and culture.</title>
        <authorList>
            <person name="Gilroy R."/>
            <person name="Ravi A."/>
            <person name="Getino M."/>
            <person name="Pursley I."/>
            <person name="Horton D.L."/>
            <person name="Alikhan N.F."/>
            <person name="Baker D."/>
            <person name="Gharbi K."/>
            <person name="Hall N."/>
            <person name="Watson M."/>
            <person name="Adriaenssens E.M."/>
            <person name="Foster-Nyarko E."/>
            <person name="Jarju S."/>
            <person name="Secka A."/>
            <person name="Antonio M."/>
            <person name="Oren A."/>
            <person name="Chaudhuri R.R."/>
            <person name="La Ragione R."/>
            <person name="Hildebrand F."/>
            <person name="Pallen M.J."/>
        </authorList>
    </citation>
    <scope>NUCLEOTIDE SEQUENCE</scope>
    <source>
        <strain evidence="7">G3-2149</strain>
    </source>
</reference>
<comment type="caution">
    <text evidence="7">The sequence shown here is derived from an EMBL/GenBank/DDBJ whole genome shotgun (WGS) entry which is preliminary data.</text>
</comment>
<dbReference type="Pfam" id="PF03649">
    <property type="entry name" value="UPF0014"/>
    <property type="match status" value="1"/>
</dbReference>
<evidence type="ECO:0000256" key="4">
    <source>
        <dbReference type="ARBA" id="ARBA00022989"/>
    </source>
</evidence>
<evidence type="ECO:0000256" key="1">
    <source>
        <dbReference type="ARBA" id="ARBA00004141"/>
    </source>
</evidence>
<feature type="transmembrane region" description="Helical" evidence="6">
    <location>
        <begin position="91"/>
        <end position="114"/>
    </location>
</feature>
<evidence type="ECO:0000256" key="6">
    <source>
        <dbReference type="SAM" id="Phobius"/>
    </source>
</evidence>
<keyword evidence="3 6" id="KW-0812">Transmembrane</keyword>
<reference evidence="7" key="2">
    <citation type="submission" date="2021-04" db="EMBL/GenBank/DDBJ databases">
        <authorList>
            <person name="Gilroy R."/>
        </authorList>
    </citation>
    <scope>NUCLEOTIDE SEQUENCE</scope>
    <source>
        <strain evidence="7">G3-2149</strain>
    </source>
</reference>